<dbReference type="Proteomes" id="UP001152622">
    <property type="component" value="Chromosome 17"/>
</dbReference>
<dbReference type="EMBL" id="JAINUF010000017">
    <property type="protein sequence ID" value="KAJ8338807.1"/>
    <property type="molecule type" value="Genomic_DNA"/>
</dbReference>
<dbReference type="AlphaFoldDB" id="A0A9Q1IGF2"/>
<proteinExistence type="predicted"/>
<protein>
    <submittedName>
        <fullName evidence="2">Uncharacterized protein</fullName>
    </submittedName>
</protein>
<feature type="compositionally biased region" description="Basic and acidic residues" evidence="1">
    <location>
        <begin position="21"/>
        <end position="44"/>
    </location>
</feature>
<gene>
    <name evidence="2" type="ORF">SKAU_G00355930</name>
</gene>
<organism evidence="2 3">
    <name type="scientific">Synaphobranchus kaupii</name>
    <name type="common">Kaup's arrowtooth eel</name>
    <dbReference type="NCBI Taxonomy" id="118154"/>
    <lineage>
        <taxon>Eukaryota</taxon>
        <taxon>Metazoa</taxon>
        <taxon>Chordata</taxon>
        <taxon>Craniata</taxon>
        <taxon>Vertebrata</taxon>
        <taxon>Euteleostomi</taxon>
        <taxon>Actinopterygii</taxon>
        <taxon>Neopterygii</taxon>
        <taxon>Teleostei</taxon>
        <taxon>Anguilliformes</taxon>
        <taxon>Synaphobranchidae</taxon>
        <taxon>Synaphobranchus</taxon>
    </lineage>
</organism>
<feature type="region of interest" description="Disordered" evidence="1">
    <location>
        <begin position="101"/>
        <end position="123"/>
    </location>
</feature>
<feature type="compositionally biased region" description="Basic residues" evidence="1">
    <location>
        <begin position="112"/>
        <end position="123"/>
    </location>
</feature>
<accession>A0A9Q1IGF2</accession>
<comment type="caution">
    <text evidence="2">The sequence shown here is derived from an EMBL/GenBank/DDBJ whole genome shotgun (WGS) entry which is preliminary data.</text>
</comment>
<evidence type="ECO:0000256" key="1">
    <source>
        <dbReference type="SAM" id="MobiDB-lite"/>
    </source>
</evidence>
<evidence type="ECO:0000313" key="2">
    <source>
        <dbReference type="EMBL" id="KAJ8338807.1"/>
    </source>
</evidence>
<keyword evidence="3" id="KW-1185">Reference proteome</keyword>
<feature type="region of interest" description="Disordered" evidence="1">
    <location>
        <begin position="21"/>
        <end position="76"/>
    </location>
</feature>
<sequence>MQPSSRIGMTGKGHSRVFRRIRDDGNRGTEERDCGRARLVREGAGDAGPPGTVPQKRGEQEALNTAVAQGDGADRRRPELKAKAQAIDALPAHGRAGLCQQGCDTLPGRSRPIGRRRSGAKTK</sequence>
<reference evidence="2" key="1">
    <citation type="journal article" date="2023" name="Science">
        <title>Genome structures resolve the early diversification of teleost fishes.</title>
        <authorList>
            <person name="Parey E."/>
            <person name="Louis A."/>
            <person name="Montfort J."/>
            <person name="Bouchez O."/>
            <person name="Roques C."/>
            <person name="Iampietro C."/>
            <person name="Lluch J."/>
            <person name="Castinel A."/>
            <person name="Donnadieu C."/>
            <person name="Desvignes T."/>
            <person name="Floi Bucao C."/>
            <person name="Jouanno E."/>
            <person name="Wen M."/>
            <person name="Mejri S."/>
            <person name="Dirks R."/>
            <person name="Jansen H."/>
            <person name="Henkel C."/>
            <person name="Chen W.J."/>
            <person name="Zahm M."/>
            <person name="Cabau C."/>
            <person name="Klopp C."/>
            <person name="Thompson A.W."/>
            <person name="Robinson-Rechavi M."/>
            <person name="Braasch I."/>
            <person name="Lecointre G."/>
            <person name="Bobe J."/>
            <person name="Postlethwait J.H."/>
            <person name="Berthelot C."/>
            <person name="Roest Crollius H."/>
            <person name="Guiguen Y."/>
        </authorList>
    </citation>
    <scope>NUCLEOTIDE SEQUENCE</scope>
    <source>
        <strain evidence="2">WJC10195</strain>
    </source>
</reference>
<name>A0A9Q1IGF2_SYNKA</name>
<evidence type="ECO:0000313" key="3">
    <source>
        <dbReference type="Proteomes" id="UP001152622"/>
    </source>
</evidence>